<name>A0A147DM53_9MICO</name>
<feature type="region of interest" description="Disordered" evidence="1">
    <location>
        <begin position="99"/>
        <end position="127"/>
    </location>
</feature>
<evidence type="ECO:0000313" key="2">
    <source>
        <dbReference type="EMBL" id="KTR47313.1"/>
    </source>
</evidence>
<dbReference type="RefSeq" id="WP_058750691.1">
    <property type="nucleotide sequence ID" value="NZ_LDRC01000106.1"/>
</dbReference>
<dbReference type="EMBL" id="LDRC01000106">
    <property type="protein sequence ID" value="KTR47313.1"/>
    <property type="molecule type" value="Genomic_DNA"/>
</dbReference>
<gene>
    <name evidence="2" type="ORF">NS359_15205</name>
</gene>
<accession>A0A147DM53</accession>
<dbReference type="OrthoDB" id="4982928at2"/>
<comment type="caution">
    <text evidence="2">The sequence shown here is derived from an EMBL/GenBank/DDBJ whole genome shotgun (WGS) entry which is preliminary data.</text>
</comment>
<sequence length="127" mass="13716">MADGKHEAQGLETQDIWYRAQRVLRTAFTTILTVLPLVPQIVQIVQIIQGQWPTATGLTAVAVQAVAINSALTAIIALPTVNRWLTSVGLGSEPRAVAKERASAKTQELQPASVEPSTVDYRLEQGD</sequence>
<evidence type="ECO:0000256" key="1">
    <source>
        <dbReference type="SAM" id="MobiDB-lite"/>
    </source>
</evidence>
<proteinExistence type="predicted"/>
<dbReference type="PATRIC" id="fig|465820.4.peg.209"/>
<protein>
    <recommendedName>
        <fullName evidence="4">Holin</fullName>
    </recommendedName>
</protein>
<evidence type="ECO:0000313" key="3">
    <source>
        <dbReference type="Proteomes" id="UP000072763"/>
    </source>
</evidence>
<reference evidence="2 3" key="1">
    <citation type="journal article" date="2016" name="Front. Microbiol.">
        <title>Genomic Resource of Rice Seed Associated Bacteria.</title>
        <authorList>
            <person name="Midha S."/>
            <person name="Bansal K."/>
            <person name="Sharma S."/>
            <person name="Kumar N."/>
            <person name="Patil P.P."/>
            <person name="Chaudhry V."/>
            <person name="Patil P.B."/>
        </authorList>
    </citation>
    <scope>NUCLEOTIDE SEQUENCE [LARGE SCALE GENOMIC DNA]</scope>
    <source>
        <strain evidence="2 3">NS359</strain>
    </source>
</reference>
<dbReference type="AlphaFoldDB" id="A0A147DM53"/>
<dbReference type="Proteomes" id="UP000072763">
    <property type="component" value="Unassembled WGS sequence"/>
</dbReference>
<evidence type="ECO:0008006" key="4">
    <source>
        <dbReference type="Google" id="ProtNLM"/>
    </source>
</evidence>
<organism evidence="2 3">
    <name type="scientific">Curtobacterium oceanosedimentum</name>
    <dbReference type="NCBI Taxonomy" id="465820"/>
    <lineage>
        <taxon>Bacteria</taxon>
        <taxon>Bacillati</taxon>
        <taxon>Actinomycetota</taxon>
        <taxon>Actinomycetes</taxon>
        <taxon>Micrococcales</taxon>
        <taxon>Microbacteriaceae</taxon>
        <taxon>Curtobacterium</taxon>
    </lineage>
</organism>